<evidence type="ECO:0000313" key="2">
    <source>
        <dbReference type="Proteomes" id="UP000283523"/>
    </source>
</evidence>
<accession>A0A418LW21</accession>
<sequence length="148" mass="16424">MRTPLHTRLFCCWLAILVLLSSTGFGMVEHWCQMRGHTKTLLAAQKECPKPCQVDEPEAPVSGGPVLKKQPCCKTTLTYEHLDVSSFVADYHPLPTPSPAAFLPNPQFQFLLAALFPPASAQHSLPTADTPLHRTGRFRLTSLCTWLI</sequence>
<organism evidence="1 2">
    <name type="scientific">Fibrisoma montanum</name>
    <dbReference type="NCBI Taxonomy" id="2305895"/>
    <lineage>
        <taxon>Bacteria</taxon>
        <taxon>Pseudomonadati</taxon>
        <taxon>Bacteroidota</taxon>
        <taxon>Cytophagia</taxon>
        <taxon>Cytophagales</taxon>
        <taxon>Spirosomataceae</taxon>
        <taxon>Fibrisoma</taxon>
    </lineage>
</organism>
<dbReference type="EMBL" id="QXED01000018">
    <property type="protein sequence ID" value="RIV17454.1"/>
    <property type="molecule type" value="Genomic_DNA"/>
</dbReference>
<evidence type="ECO:0000313" key="1">
    <source>
        <dbReference type="EMBL" id="RIV17454.1"/>
    </source>
</evidence>
<reference evidence="1 2" key="1">
    <citation type="submission" date="2018-08" db="EMBL/GenBank/DDBJ databases">
        <title>Fibrisoma montanum sp. nov., isolated from Danxia mountain soil.</title>
        <authorList>
            <person name="Huang Y."/>
        </authorList>
    </citation>
    <scope>NUCLEOTIDE SEQUENCE [LARGE SCALE GENOMIC DNA]</scope>
    <source>
        <strain evidence="1 2">HYT19</strain>
    </source>
</reference>
<protein>
    <submittedName>
        <fullName evidence="1">Uncharacterized protein</fullName>
    </submittedName>
</protein>
<name>A0A418LW21_9BACT</name>
<dbReference type="OrthoDB" id="958970at2"/>
<dbReference type="Proteomes" id="UP000283523">
    <property type="component" value="Unassembled WGS sequence"/>
</dbReference>
<keyword evidence="2" id="KW-1185">Reference proteome</keyword>
<proteinExistence type="predicted"/>
<gene>
    <name evidence="1" type="ORF">DYU11_31875</name>
</gene>
<dbReference type="AlphaFoldDB" id="A0A418LW21"/>
<dbReference type="RefSeq" id="WP_119671810.1">
    <property type="nucleotide sequence ID" value="NZ_QXED01000018.1"/>
</dbReference>
<comment type="caution">
    <text evidence="1">The sequence shown here is derived from an EMBL/GenBank/DDBJ whole genome shotgun (WGS) entry which is preliminary data.</text>
</comment>